<dbReference type="PANTHER" id="PTHR33116:SF78">
    <property type="entry name" value="OS12G0587133 PROTEIN"/>
    <property type="match status" value="1"/>
</dbReference>
<dbReference type="EMBL" id="QGNW01002111">
    <property type="protein sequence ID" value="RVW25273.1"/>
    <property type="molecule type" value="Genomic_DNA"/>
</dbReference>
<feature type="non-terminal residue" evidence="2">
    <location>
        <position position="1"/>
    </location>
</feature>
<protein>
    <recommendedName>
        <fullName evidence="1">Reverse transcriptase domain-containing protein</fullName>
    </recommendedName>
</protein>
<name>A0A438CPY1_VITVI</name>
<reference evidence="2 3" key="1">
    <citation type="journal article" date="2018" name="PLoS Genet.">
        <title>Population sequencing reveals clonal diversity and ancestral inbreeding in the grapevine cultivar Chardonnay.</title>
        <authorList>
            <person name="Roach M.J."/>
            <person name="Johnson D.L."/>
            <person name="Bohlmann J."/>
            <person name="van Vuuren H.J."/>
            <person name="Jones S.J."/>
            <person name="Pretorius I.S."/>
            <person name="Schmidt S.A."/>
            <person name="Borneman A.R."/>
        </authorList>
    </citation>
    <scope>NUCLEOTIDE SEQUENCE [LARGE SCALE GENOMIC DNA]</scope>
    <source>
        <strain evidence="3">cv. Chardonnay</strain>
        <tissue evidence="2">Leaf</tissue>
    </source>
</reference>
<dbReference type="Pfam" id="PF00078">
    <property type="entry name" value="RVT_1"/>
    <property type="match status" value="1"/>
</dbReference>
<gene>
    <name evidence="2" type="ORF">CK203_109338</name>
</gene>
<organism evidence="2 3">
    <name type="scientific">Vitis vinifera</name>
    <name type="common">Grape</name>
    <dbReference type="NCBI Taxonomy" id="29760"/>
    <lineage>
        <taxon>Eukaryota</taxon>
        <taxon>Viridiplantae</taxon>
        <taxon>Streptophyta</taxon>
        <taxon>Embryophyta</taxon>
        <taxon>Tracheophyta</taxon>
        <taxon>Spermatophyta</taxon>
        <taxon>Magnoliopsida</taxon>
        <taxon>eudicotyledons</taxon>
        <taxon>Gunneridae</taxon>
        <taxon>Pentapetalae</taxon>
        <taxon>rosids</taxon>
        <taxon>Vitales</taxon>
        <taxon>Vitaceae</taxon>
        <taxon>Viteae</taxon>
        <taxon>Vitis</taxon>
    </lineage>
</organism>
<dbReference type="Proteomes" id="UP000288805">
    <property type="component" value="Unassembled WGS sequence"/>
</dbReference>
<accession>A0A438CPY1</accession>
<dbReference type="AlphaFoldDB" id="A0A438CPY1"/>
<evidence type="ECO:0000259" key="1">
    <source>
        <dbReference type="Pfam" id="PF00078"/>
    </source>
</evidence>
<comment type="caution">
    <text evidence="2">The sequence shown here is derived from an EMBL/GenBank/DDBJ whole genome shotgun (WGS) entry which is preliminary data.</text>
</comment>
<dbReference type="InterPro" id="IPR000477">
    <property type="entry name" value="RT_dom"/>
</dbReference>
<evidence type="ECO:0000313" key="3">
    <source>
        <dbReference type="Proteomes" id="UP000288805"/>
    </source>
</evidence>
<feature type="domain" description="Reverse transcriptase" evidence="1">
    <location>
        <begin position="3"/>
        <end position="156"/>
    </location>
</feature>
<dbReference type="PANTHER" id="PTHR33116">
    <property type="entry name" value="REVERSE TRANSCRIPTASE ZINC-BINDING DOMAIN-CONTAINING PROTEIN-RELATED-RELATED"/>
    <property type="match status" value="1"/>
</dbReference>
<proteinExistence type="predicted"/>
<evidence type="ECO:0000313" key="2">
    <source>
        <dbReference type="EMBL" id="RVW25273.1"/>
    </source>
</evidence>
<sequence length="402" mass="46165">QNAFVMGRQILDASLIANEVIDSWQKRKEKGLICKLDIEKAYDSINWQFLLKTLHKMGFGSKWASSRGSIVSLPLRLGNGSARCLIRRAVAGGYLSGCSIKGDRSHNLKISHLFFADDTIVFCEANKEHLTHLSWILLWFEAASGLRINLDKSEIIPVGVVEEIEEMAVELGCRGSEERKAHLIKWEAICEDKSKGGLGLRKLVFLNKALLGKWIWRFAYDKDDLWKQVITAKYGQEGHGWRAKRAYGAIGVGVWKEIWKETDWCWDNMGNATVEEMWDQNFGQGGWNLRFLRDFNDWELDMIGNLLHVLRDYKPSMEEDSVCWKGGRNGKFRVKEAYRLVTRPNDIVFPSRCIWVDSQYQPRLHSMLGRLHGGGCSLLIDFRKEDGSFLIVVFYVVVKKKL</sequence>